<evidence type="ECO:0000313" key="10">
    <source>
        <dbReference type="EMBL" id="OWQ91379.1"/>
    </source>
</evidence>
<comment type="similarity">
    <text evidence="2 7">Belongs to the TolB family.</text>
</comment>
<dbReference type="SUPFAM" id="SSF69304">
    <property type="entry name" value="Tricorn protease N-terminal domain"/>
    <property type="match status" value="1"/>
</dbReference>
<dbReference type="NCBIfam" id="TIGR02800">
    <property type="entry name" value="propeller_TolB"/>
    <property type="match status" value="1"/>
</dbReference>
<dbReference type="GO" id="GO:0017038">
    <property type="term" value="P:protein import"/>
    <property type="evidence" value="ECO:0007669"/>
    <property type="project" value="InterPro"/>
</dbReference>
<evidence type="ECO:0000256" key="2">
    <source>
        <dbReference type="ARBA" id="ARBA00009820"/>
    </source>
</evidence>
<dbReference type="EMBL" id="NIOF01000003">
    <property type="protein sequence ID" value="OWQ91379.1"/>
    <property type="molecule type" value="Genomic_DNA"/>
</dbReference>
<protein>
    <recommendedName>
        <fullName evidence="7">Tol-Pal system protein TolB</fullName>
    </recommendedName>
</protein>
<dbReference type="HAMAP" id="MF_00671">
    <property type="entry name" value="TolB"/>
    <property type="match status" value="1"/>
</dbReference>
<dbReference type="Pfam" id="PF04052">
    <property type="entry name" value="TolB_N"/>
    <property type="match status" value="1"/>
</dbReference>
<keyword evidence="6 7" id="KW-0131">Cell cycle</keyword>
<evidence type="ECO:0000313" key="11">
    <source>
        <dbReference type="Proteomes" id="UP000197468"/>
    </source>
</evidence>
<evidence type="ECO:0000256" key="8">
    <source>
        <dbReference type="SAM" id="MobiDB-lite"/>
    </source>
</evidence>
<comment type="function">
    <text evidence="7">Part of the Tol-Pal system, which plays a role in outer membrane invagination during cell division and is important for maintaining outer membrane integrity.</text>
</comment>
<proteinExistence type="inferred from homology"/>
<dbReference type="InterPro" id="IPR014167">
    <property type="entry name" value="Tol-Pal_TolB"/>
</dbReference>
<dbReference type="PANTHER" id="PTHR36842">
    <property type="entry name" value="PROTEIN TOLB HOMOLOG"/>
    <property type="match status" value="1"/>
</dbReference>
<dbReference type="GO" id="GO:0051301">
    <property type="term" value="P:cell division"/>
    <property type="evidence" value="ECO:0007669"/>
    <property type="project" value="UniProtKB-UniRule"/>
</dbReference>
<dbReference type="PANTHER" id="PTHR36842:SF1">
    <property type="entry name" value="PROTEIN TOLB"/>
    <property type="match status" value="1"/>
</dbReference>
<feature type="compositionally biased region" description="Polar residues" evidence="8">
    <location>
        <begin position="20"/>
        <end position="30"/>
    </location>
</feature>
<accession>A0A246JFI8</accession>
<feature type="domain" description="TolB N-terminal" evidence="9">
    <location>
        <begin position="56"/>
        <end position="153"/>
    </location>
</feature>
<gene>
    <name evidence="7 10" type="primary">tolB</name>
    <name evidence="10" type="ORF">CDN99_09440</name>
</gene>
<dbReference type="InterPro" id="IPR011042">
    <property type="entry name" value="6-blade_b-propeller_TolB-like"/>
</dbReference>
<evidence type="ECO:0000256" key="3">
    <source>
        <dbReference type="ARBA" id="ARBA00022618"/>
    </source>
</evidence>
<evidence type="ECO:0000256" key="1">
    <source>
        <dbReference type="ARBA" id="ARBA00004418"/>
    </source>
</evidence>
<dbReference type="InterPro" id="IPR011659">
    <property type="entry name" value="WD40"/>
</dbReference>
<name>A0A246JFI8_9BURK</name>
<dbReference type="Pfam" id="PF07676">
    <property type="entry name" value="PD40"/>
    <property type="match status" value="5"/>
</dbReference>
<organism evidence="10 11">
    <name type="scientific">Roseateles aquatilis</name>
    <dbReference type="NCBI Taxonomy" id="431061"/>
    <lineage>
        <taxon>Bacteria</taxon>
        <taxon>Pseudomonadati</taxon>
        <taxon>Pseudomonadota</taxon>
        <taxon>Betaproteobacteria</taxon>
        <taxon>Burkholderiales</taxon>
        <taxon>Sphaerotilaceae</taxon>
        <taxon>Roseateles</taxon>
    </lineage>
</organism>
<feature type="region of interest" description="Disordered" evidence="8">
    <location>
        <begin position="1"/>
        <end position="30"/>
    </location>
</feature>
<reference evidence="10 11" key="1">
    <citation type="journal article" date="2008" name="Int. J. Syst. Evol. Microbiol.">
        <title>Description of Roseateles aquatilis sp. nov. and Roseateles terrae sp. nov., in the class Betaproteobacteria, and emended description of the genus Roseateles.</title>
        <authorList>
            <person name="Gomila M."/>
            <person name="Bowien B."/>
            <person name="Falsen E."/>
            <person name="Moore E.R."/>
            <person name="Lalucat J."/>
        </authorList>
    </citation>
    <scope>NUCLEOTIDE SEQUENCE [LARGE SCALE GENOMIC DNA]</scope>
    <source>
        <strain evidence="10 11">CCUG 48205</strain>
    </source>
</reference>
<comment type="subcellular location">
    <subcellularLocation>
        <location evidence="1 7">Periplasm</location>
    </subcellularLocation>
</comment>
<dbReference type="RefSeq" id="WP_088384606.1">
    <property type="nucleotide sequence ID" value="NZ_NIOF01000003.1"/>
</dbReference>
<comment type="caution">
    <text evidence="10">The sequence shown here is derived from an EMBL/GenBank/DDBJ whole genome shotgun (WGS) entry which is preliminary data.</text>
</comment>
<feature type="compositionally biased region" description="Polar residues" evidence="8">
    <location>
        <begin position="1"/>
        <end position="12"/>
    </location>
</feature>
<dbReference type="Gene3D" id="2.120.10.30">
    <property type="entry name" value="TolB, C-terminal domain"/>
    <property type="match status" value="1"/>
</dbReference>
<keyword evidence="4 7" id="KW-0732">Signal</keyword>
<dbReference type="AlphaFoldDB" id="A0A246JFI8"/>
<dbReference type="GO" id="GO:0042597">
    <property type="term" value="C:periplasmic space"/>
    <property type="evidence" value="ECO:0007669"/>
    <property type="project" value="UniProtKB-SubCell"/>
</dbReference>
<keyword evidence="3 7" id="KW-0132">Cell division</keyword>
<keyword evidence="5 7" id="KW-0574">Periplasm</keyword>
<evidence type="ECO:0000259" key="9">
    <source>
        <dbReference type="Pfam" id="PF04052"/>
    </source>
</evidence>
<dbReference type="Gene3D" id="3.40.50.10070">
    <property type="entry name" value="TolB, N-terminal domain"/>
    <property type="match status" value="1"/>
</dbReference>
<evidence type="ECO:0000256" key="4">
    <source>
        <dbReference type="ARBA" id="ARBA00022729"/>
    </source>
</evidence>
<dbReference type="Proteomes" id="UP000197468">
    <property type="component" value="Unassembled WGS sequence"/>
</dbReference>
<evidence type="ECO:0000256" key="6">
    <source>
        <dbReference type="ARBA" id="ARBA00023306"/>
    </source>
</evidence>
<keyword evidence="11" id="KW-1185">Reference proteome</keyword>
<dbReference type="SUPFAM" id="SSF52964">
    <property type="entry name" value="TolB, N-terminal domain"/>
    <property type="match status" value="1"/>
</dbReference>
<evidence type="ECO:0000256" key="7">
    <source>
        <dbReference type="HAMAP-Rule" id="MF_00671"/>
    </source>
</evidence>
<dbReference type="InterPro" id="IPR007195">
    <property type="entry name" value="TolB_N"/>
</dbReference>
<sequence>MSTKTIASSSGVAAQADAATPSQTPSSSRNLAALTRRSLLGGVAAGMALPTWAQFRVEIAGVGASRVPIAISDFRDETSTGQPLAAIIRADLERSGQFSMVPGQAGMTETSAPQFVDWRARAADALVAGSATRLADGRFDVRYRLWDVVKGTDLGSESVPVVPADLRLAAHKIADAIYQKLTGDRGVFATRLVYVNKAGPRYSLRVADADGEGEQTVLASPEAIISPAWSPDGNEIAYVSFETRKAVVWIQDLRSGRRRKIADFRGSNSAPAFAPSGQQLAMTLSREGGSQLFLINKDGSGVKRLTQSSAIDTEPVFSPDGATIFFVSDRGGAPQIYKMPASGGNPERVTFSGNYNISPSISPDGRTMAYITRVGGGTFKLCVMDLGSGQVQQITDTSDDESPSFAPNGKLIVYATRAGGRDVLMTSTLDGKVKAKLATPTVADIREPAWGPYGN</sequence>
<dbReference type="OrthoDB" id="9802240at2"/>
<evidence type="ECO:0000256" key="5">
    <source>
        <dbReference type="ARBA" id="ARBA00022764"/>
    </source>
</evidence>
<comment type="subunit">
    <text evidence="7">The Tol-Pal system is composed of five core proteins: the inner membrane proteins TolA, TolQ and TolR, the periplasmic protein TolB and the outer membrane protein Pal. They form a network linking the inner and outer membranes and the peptidoglycan layer.</text>
</comment>